<sequence length="167" mass="20230">MDWRQYLSNLLDFLENLWRALKHSFKSIFFTLVGNFFPIYFGGFLLYFLKKNFALNEILKPDTYIVYSAGFIVTSIFLWYKNQARKSYVVLLLFFLLFMSICGLFVLSYLDNIENKAFYIELCEYVCYLTILIYIYQEVKNSYYEVNNNFQDNRNDAYENLRNNFRP</sequence>
<feature type="transmembrane region" description="Helical" evidence="1">
    <location>
        <begin position="116"/>
        <end position="136"/>
    </location>
</feature>
<evidence type="ECO:0000313" key="3">
    <source>
        <dbReference type="Proteomes" id="UP001491349"/>
    </source>
</evidence>
<keyword evidence="1" id="KW-0812">Transmembrane</keyword>
<reference evidence="2 3" key="1">
    <citation type="submission" date="2024-04" db="EMBL/GenBank/DDBJ databases">
        <title>draft genome sequnece of Flavobacterium buctense JCM 30750.</title>
        <authorList>
            <person name="Kim D.-U."/>
        </authorList>
    </citation>
    <scope>NUCLEOTIDE SEQUENCE [LARGE SCALE GENOMIC DNA]</scope>
    <source>
        <strain evidence="2 3">JCM 30750</strain>
    </source>
</reference>
<organism evidence="2 3">
    <name type="scientific">Flavobacterium buctense</name>
    <dbReference type="NCBI Taxonomy" id="1648146"/>
    <lineage>
        <taxon>Bacteria</taxon>
        <taxon>Pseudomonadati</taxon>
        <taxon>Bacteroidota</taxon>
        <taxon>Flavobacteriia</taxon>
        <taxon>Flavobacteriales</taxon>
        <taxon>Flavobacteriaceae</taxon>
        <taxon>Flavobacterium</taxon>
    </lineage>
</organism>
<keyword evidence="1" id="KW-1133">Transmembrane helix</keyword>
<keyword evidence="1" id="KW-0472">Membrane</keyword>
<dbReference type="EMBL" id="JBBPCB010000001">
    <property type="protein sequence ID" value="MEK8179279.1"/>
    <property type="molecule type" value="Genomic_DNA"/>
</dbReference>
<keyword evidence="3" id="KW-1185">Reference proteome</keyword>
<evidence type="ECO:0000256" key="1">
    <source>
        <dbReference type="SAM" id="Phobius"/>
    </source>
</evidence>
<proteinExistence type="predicted"/>
<feature type="transmembrane region" description="Helical" evidence="1">
    <location>
        <begin position="87"/>
        <end position="110"/>
    </location>
</feature>
<name>A0ABU9DY20_9FLAO</name>
<dbReference type="Proteomes" id="UP001491349">
    <property type="component" value="Unassembled WGS sequence"/>
</dbReference>
<feature type="transmembrane region" description="Helical" evidence="1">
    <location>
        <begin position="64"/>
        <end position="80"/>
    </location>
</feature>
<accession>A0ABU9DY20</accession>
<gene>
    <name evidence="2" type="ORF">WMW71_02905</name>
</gene>
<protein>
    <submittedName>
        <fullName evidence="2">Uncharacterized protein</fullName>
    </submittedName>
</protein>
<comment type="caution">
    <text evidence="2">The sequence shown here is derived from an EMBL/GenBank/DDBJ whole genome shotgun (WGS) entry which is preliminary data.</text>
</comment>
<dbReference type="RefSeq" id="WP_187659400.1">
    <property type="nucleotide sequence ID" value="NZ_JACTAB010000001.1"/>
</dbReference>
<feature type="transmembrane region" description="Helical" evidence="1">
    <location>
        <begin position="28"/>
        <end position="49"/>
    </location>
</feature>
<evidence type="ECO:0000313" key="2">
    <source>
        <dbReference type="EMBL" id="MEK8179279.1"/>
    </source>
</evidence>